<dbReference type="FunFam" id="3.60.40.10:FF:000001">
    <property type="entry name" value="protein phosphatase 1B isoform X1"/>
    <property type="match status" value="1"/>
</dbReference>
<name>A0A8D2JKZ0_VARKO</name>
<dbReference type="GO" id="GO:0030145">
    <property type="term" value="F:manganese ion binding"/>
    <property type="evidence" value="ECO:0007669"/>
    <property type="project" value="InterPro"/>
</dbReference>
<dbReference type="GO" id="GO:0004722">
    <property type="term" value="F:protein serine/threonine phosphatase activity"/>
    <property type="evidence" value="ECO:0007669"/>
    <property type="project" value="UniProtKB-EC"/>
</dbReference>
<dbReference type="GO" id="GO:0000287">
    <property type="term" value="F:magnesium ion binding"/>
    <property type="evidence" value="ECO:0007669"/>
    <property type="project" value="InterPro"/>
</dbReference>
<dbReference type="CDD" id="cd00143">
    <property type="entry name" value="PP2Cc"/>
    <property type="match status" value="1"/>
</dbReference>
<keyword evidence="12" id="KW-0460">Magnesium</keyword>
<evidence type="ECO:0000256" key="17">
    <source>
        <dbReference type="ARBA" id="ARBA00048336"/>
    </source>
</evidence>
<keyword evidence="11 18" id="KW-0378">Hydrolase</keyword>
<protein>
    <recommendedName>
        <fullName evidence="6">protein-serine/threonine phosphatase</fullName>
        <ecNumber evidence="6">3.1.3.16</ecNumber>
    </recommendedName>
</protein>
<keyword evidence="22" id="KW-1185">Reference proteome</keyword>
<organism evidence="21 22">
    <name type="scientific">Varanus komodoensis</name>
    <name type="common">Komodo dragon</name>
    <dbReference type="NCBI Taxonomy" id="61221"/>
    <lineage>
        <taxon>Eukaryota</taxon>
        <taxon>Metazoa</taxon>
        <taxon>Chordata</taxon>
        <taxon>Craniata</taxon>
        <taxon>Vertebrata</taxon>
        <taxon>Euteleostomi</taxon>
        <taxon>Lepidosauria</taxon>
        <taxon>Squamata</taxon>
        <taxon>Bifurcata</taxon>
        <taxon>Unidentata</taxon>
        <taxon>Episquamata</taxon>
        <taxon>Toxicofera</taxon>
        <taxon>Anguimorpha</taxon>
        <taxon>Paleoanguimorpha</taxon>
        <taxon>Varanoidea</taxon>
        <taxon>Varanidae</taxon>
        <taxon>Varanus</taxon>
    </lineage>
</organism>
<dbReference type="Proteomes" id="UP000694545">
    <property type="component" value="Unplaced"/>
</dbReference>
<dbReference type="Ensembl" id="ENSVKKT00000013415.1">
    <property type="protein sequence ID" value="ENSVKKP00000013097.1"/>
    <property type="gene ID" value="ENSVKKG00000009068.1"/>
</dbReference>
<feature type="domain" description="PPM-type phosphatase" evidence="20">
    <location>
        <begin position="36"/>
        <end position="304"/>
    </location>
</feature>
<dbReference type="GO" id="GO:0005829">
    <property type="term" value="C:cytosol"/>
    <property type="evidence" value="ECO:0007669"/>
    <property type="project" value="UniProtKB-SubCell"/>
</dbReference>
<comment type="cofactor">
    <cofactor evidence="1">
        <name>Mn(2+)</name>
        <dbReference type="ChEBI" id="CHEBI:29035"/>
    </cofactor>
</comment>
<dbReference type="Pfam" id="PF00481">
    <property type="entry name" value="PP2C"/>
    <property type="match status" value="1"/>
</dbReference>
<dbReference type="PROSITE" id="PS51746">
    <property type="entry name" value="PPM_2"/>
    <property type="match status" value="1"/>
</dbReference>
<evidence type="ECO:0000256" key="3">
    <source>
        <dbReference type="ARBA" id="ARBA00004514"/>
    </source>
</evidence>
<dbReference type="AlphaFoldDB" id="A0A8D2JKZ0"/>
<keyword evidence="14" id="KW-0472">Membrane</keyword>
<dbReference type="InterPro" id="IPR000222">
    <property type="entry name" value="PP2C_BS"/>
</dbReference>
<evidence type="ECO:0000256" key="4">
    <source>
        <dbReference type="ARBA" id="ARBA00004635"/>
    </source>
</evidence>
<evidence type="ECO:0000256" key="2">
    <source>
        <dbReference type="ARBA" id="ARBA00001946"/>
    </source>
</evidence>
<dbReference type="EC" id="3.1.3.16" evidence="6"/>
<keyword evidence="13 18" id="KW-0904">Protein phosphatase</keyword>
<dbReference type="InterPro" id="IPR036457">
    <property type="entry name" value="PPM-type-like_dom_sf"/>
</dbReference>
<dbReference type="SMART" id="SM00332">
    <property type="entry name" value="PP2Cc"/>
    <property type="match status" value="1"/>
</dbReference>
<dbReference type="SMART" id="SM00331">
    <property type="entry name" value="PP2C_SIG"/>
    <property type="match status" value="1"/>
</dbReference>
<evidence type="ECO:0000256" key="12">
    <source>
        <dbReference type="ARBA" id="ARBA00022842"/>
    </source>
</evidence>
<sequence>MSRLFGAEPAEEAPSFFLEAPRTEKALERGAAGDLRYGLASMQGWRAHMEDAHTACPQLPDRLARWAFFAVFDGHAGGTVARFCAAHLLEHVLAAEALPGADEEDAAPGAVAAALREAFLALDRRMQALSRAEGWEPAGSTAVAVLVSPRRLYFANLGDSRALLCRAAAAAFCTEEHKPGRPRERERIENAGGTVSQQRVNGSLAVSRALGDFDYKAVAWRGPTEQPVSPEPEVSELPRRPDEDEFLLLACDGVWDAFDAAGLCAFARSRLLLSGDPQEVCERVLDAGLYKGSRDNMTCILVCFPAAPGVSQEALQTECELDAYLERRVAGSYLRTGASRGAAGHPCRLKGSAWAGGREGRPGRIWPSRQASGQVAWSSLQGPFGFSRAIADSCQPAEELSPHTDYRPPRVPLGSIFLRSRRGGGQAPANNPPPRFLRPLSCQSCTRTCCRRKRVPAWWACSKAWPQSQIPASPRAEAWPASKSRAPLPPSPPREHPAVRQPPLILWEWPGLLLREA</sequence>
<dbReference type="InterPro" id="IPR015655">
    <property type="entry name" value="PP2C"/>
</dbReference>
<evidence type="ECO:0000256" key="9">
    <source>
        <dbReference type="ARBA" id="ARBA00022707"/>
    </source>
</evidence>
<evidence type="ECO:0000313" key="21">
    <source>
        <dbReference type="Ensembl" id="ENSVKKP00000013097.1"/>
    </source>
</evidence>
<evidence type="ECO:0000256" key="8">
    <source>
        <dbReference type="ARBA" id="ARBA00022553"/>
    </source>
</evidence>
<keyword evidence="7" id="KW-0963">Cytoplasm</keyword>
<accession>A0A8D2JKZ0</accession>
<dbReference type="PANTHER" id="PTHR47992">
    <property type="entry name" value="PROTEIN PHOSPHATASE"/>
    <property type="match status" value="1"/>
</dbReference>
<dbReference type="Gene3D" id="3.60.40.10">
    <property type="entry name" value="PPM-type phosphatase domain"/>
    <property type="match status" value="1"/>
</dbReference>
<comment type="cofactor">
    <cofactor evidence="2">
        <name>Mg(2+)</name>
        <dbReference type="ChEBI" id="CHEBI:18420"/>
    </cofactor>
</comment>
<dbReference type="Pfam" id="PF07830">
    <property type="entry name" value="PP2C_C"/>
    <property type="match status" value="1"/>
</dbReference>
<evidence type="ECO:0000313" key="22">
    <source>
        <dbReference type="Proteomes" id="UP000694545"/>
    </source>
</evidence>
<reference evidence="21" key="1">
    <citation type="submission" date="2025-08" db="UniProtKB">
        <authorList>
            <consortium name="Ensembl"/>
        </authorList>
    </citation>
    <scope>IDENTIFICATION</scope>
</reference>
<keyword evidence="15" id="KW-0464">Manganese</keyword>
<comment type="subcellular location">
    <subcellularLocation>
        <location evidence="3">Cytoplasm</location>
        <location evidence="3">Cytosol</location>
    </subcellularLocation>
    <subcellularLocation>
        <location evidence="4">Membrane</location>
        <topology evidence="4">Lipid-anchor</topology>
    </subcellularLocation>
</comment>
<evidence type="ECO:0000256" key="15">
    <source>
        <dbReference type="ARBA" id="ARBA00023211"/>
    </source>
</evidence>
<keyword evidence="9" id="KW-0519">Myristate</keyword>
<comment type="catalytic activity">
    <reaction evidence="17">
        <text>O-phospho-L-threonyl-[protein] + H2O = L-threonyl-[protein] + phosphate</text>
        <dbReference type="Rhea" id="RHEA:47004"/>
        <dbReference type="Rhea" id="RHEA-COMP:11060"/>
        <dbReference type="Rhea" id="RHEA-COMP:11605"/>
        <dbReference type="ChEBI" id="CHEBI:15377"/>
        <dbReference type="ChEBI" id="CHEBI:30013"/>
        <dbReference type="ChEBI" id="CHEBI:43474"/>
        <dbReference type="ChEBI" id="CHEBI:61977"/>
        <dbReference type="EC" id="3.1.3.16"/>
    </reaction>
</comment>
<keyword evidence="10" id="KW-0479">Metal-binding</keyword>
<reference evidence="21" key="2">
    <citation type="submission" date="2025-09" db="UniProtKB">
        <authorList>
            <consortium name="Ensembl"/>
        </authorList>
    </citation>
    <scope>IDENTIFICATION</scope>
</reference>
<evidence type="ECO:0000256" key="16">
    <source>
        <dbReference type="ARBA" id="ARBA00023288"/>
    </source>
</evidence>
<dbReference type="SUPFAM" id="SSF81606">
    <property type="entry name" value="PP2C-like"/>
    <property type="match status" value="1"/>
</dbReference>
<evidence type="ECO:0000256" key="18">
    <source>
        <dbReference type="RuleBase" id="RU003465"/>
    </source>
</evidence>
<evidence type="ECO:0000256" key="1">
    <source>
        <dbReference type="ARBA" id="ARBA00001936"/>
    </source>
</evidence>
<dbReference type="OMA" id="HKPAVPN"/>
<evidence type="ECO:0000256" key="5">
    <source>
        <dbReference type="ARBA" id="ARBA00006702"/>
    </source>
</evidence>
<evidence type="ECO:0000256" key="10">
    <source>
        <dbReference type="ARBA" id="ARBA00022723"/>
    </source>
</evidence>
<evidence type="ECO:0000259" key="20">
    <source>
        <dbReference type="PROSITE" id="PS51746"/>
    </source>
</evidence>
<evidence type="ECO:0000256" key="13">
    <source>
        <dbReference type="ARBA" id="ARBA00022912"/>
    </source>
</evidence>
<feature type="region of interest" description="Disordered" evidence="19">
    <location>
        <begin position="472"/>
        <end position="500"/>
    </location>
</feature>
<keyword evidence="8" id="KW-0597">Phosphoprotein</keyword>
<evidence type="ECO:0000256" key="19">
    <source>
        <dbReference type="SAM" id="MobiDB-lite"/>
    </source>
</evidence>
<proteinExistence type="inferred from homology"/>
<keyword evidence="16" id="KW-0449">Lipoprotein</keyword>
<evidence type="ECO:0000256" key="7">
    <source>
        <dbReference type="ARBA" id="ARBA00022490"/>
    </source>
</evidence>
<dbReference type="InterPro" id="IPR001932">
    <property type="entry name" value="PPM-type_phosphatase-like_dom"/>
</dbReference>
<dbReference type="PROSITE" id="PS01032">
    <property type="entry name" value="PPM_1"/>
    <property type="match status" value="1"/>
</dbReference>
<evidence type="ECO:0000256" key="6">
    <source>
        <dbReference type="ARBA" id="ARBA00013081"/>
    </source>
</evidence>
<evidence type="ECO:0000256" key="14">
    <source>
        <dbReference type="ARBA" id="ARBA00023136"/>
    </source>
</evidence>
<comment type="similarity">
    <text evidence="5 18">Belongs to the PP2C family.</text>
</comment>
<dbReference type="InterPro" id="IPR012911">
    <property type="entry name" value="PP2C_C"/>
</dbReference>
<dbReference type="GO" id="GO:0016020">
    <property type="term" value="C:membrane"/>
    <property type="evidence" value="ECO:0007669"/>
    <property type="project" value="UniProtKB-SubCell"/>
</dbReference>
<evidence type="ECO:0000256" key="11">
    <source>
        <dbReference type="ARBA" id="ARBA00022801"/>
    </source>
</evidence>